<dbReference type="InterPro" id="IPR021889">
    <property type="entry name" value="DUF3500"/>
</dbReference>
<dbReference type="AlphaFoldDB" id="A0A382JMQ3"/>
<sequence>MTAPRRLVPIVFVILAIITVGMSIVRTNAEQAATMTEAAQAFLETLTPAQRDATLFSFNGEDRLDWHFIPRERKGVPLKTMTSGQREAALALVQASLSAEGYDKSERIRQLEQILYEREGRDIRDAQLYFFMIFGEPSTTGTWAWRYEGHHISHSWTVINGELSSTTPQFFGANPGYVREGHSAGERVLGREEHLARSLLGTLSGDNLKAAMLTDEAPEDILTSAERQAAMQDDVGVSYTQLNSSQQEMLWTLIEEYAAVQPVQIAEERLGKVRAAGLNNIKFGWMGGVYEGEPHYYRVQGPTFLIEYDNVQNEANHIHSVWRDFDGDFGRDVLAAHYQARPHSTRN</sequence>
<feature type="non-terminal residue" evidence="2">
    <location>
        <position position="347"/>
    </location>
</feature>
<protein>
    <recommendedName>
        <fullName evidence="3">DUF3500 domain-containing protein</fullName>
    </recommendedName>
</protein>
<name>A0A382JMQ3_9ZZZZ</name>
<feature type="transmembrane region" description="Helical" evidence="1">
    <location>
        <begin position="7"/>
        <end position="25"/>
    </location>
</feature>
<dbReference type="PANTHER" id="PTHR37489:SF1">
    <property type="entry name" value="DUF3500 DOMAIN-CONTAINING PROTEIN"/>
    <property type="match status" value="1"/>
</dbReference>
<evidence type="ECO:0008006" key="3">
    <source>
        <dbReference type="Google" id="ProtNLM"/>
    </source>
</evidence>
<reference evidence="2" key="1">
    <citation type="submission" date="2018-05" db="EMBL/GenBank/DDBJ databases">
        <authorList>
            <person name="Lanie J.A."/>
            <person name="Ng W.-L."/>
            <person name="Kazmierczak K.M."/>
            <person name="Andrzejewski T.M."/>
            <person name="Davidsen T.M."/>
            <person name="Wayne K.J."/>
            <person name="Tettelin H."/>
            <person name="Glass J.I."/>
            <person name="Rusch D."/>
            <person name="Podicherti R."/>
            <person name="Tsui H.-C.T."/>
            <person name="Winkler M.E."/>
        </authorList>
    </citation>
    <scope>NUCLEOTIDE SEQUENCE</scope>
</reference>
<gene>
    <name evidence="2" type="ORF">METZ01_LOCUS265476</name>
</gene>
<proteinExistence type="predicted"/>
<keyword evidence="1" id="KW-0812">Transmembrane</keyword>
<dbReference type="Pfam" id="PF12006">
    <property type="entry name" value="DUF3500"/>
    <property type="match status" value="1"/>
</dbReference>
<keyword evidence="1" id="KW-0472">Membrane</keyword>
<dbReference type="PANTHER" id="PTHR37489">
    <property type="entry name" value="DUF3500 DOMAIN-CONTAINING PROTEIN"/>
    <property type="match status" value="1"/>
</dbReference>
<keyword evidence="1" id="KW-1133">Transmembrane helix</keyword>
<dbReference type="EMBL" id="UINC01074935">
    <property type="protein sequence ID" value="SVC12622.1"/>
    <property type="molecule type" value="Genomic_DNA"/>
</dbReference>
<organism evidence="2">
    <name type="scientific">marine metagenome</name>
    <dbReference type="NCBI Taxonomy" id="408172"/>
    <lineage>
        <taxon>unclassified sequences</taxon>
        <taxon>metagenomes</taxon>
        <taxon>ecological metagenomes</taxon>
    </lineage>
</organism>
<accession>A0A382JMQ3</accession>
<evidence type="ECO:0000313" key="2">
    <source>
        <dbReference type="EMBL" id="SVC12622.1"/>
    </source>
</evidence>
<evidence type="ECO:0000256" key="1">
    <source>
        <dbReference type="SAM" id="Phobius"/>
    </source>
</evidence>